<feature type="transmembrane region" description="Helical" evidence="5">
    <location>
        <begin position="58"/>
        <end position="80"/>
    </location>
</feature>
<keyword evidence="2 5" id="KW-0812">Transmembrane</keyword>
<accession>A0A7S4DH47</accession>
<dbReference type="Pfam" id="PF04116">
    <property type="entry name" value="FA_hydroxylase"/>
    <property type="match status" value="1"/>
</dbReference>
<feature type="domain" description="Fatty acid hydroxylase" evidence="6">
    <location>
        <begin position="154"/>
        <end position="283"/>
    </location>
</feature>
<dbReference type="GO" id="GO:0016020">
    <property type="term" value="C:membrane"/>
    <property type="evidence" value="ECO:0007669"/>
    <property type="project" value="UniProtKB-SubCell"/>
</dbReference>
<evidence type="ECO:0000256" key="5">
    <source>
        <dbReference type="SAM" id="Phobius"/>
    </source>
</evidence>
<organism evidence="7">
    <name type="scientific">Lotharella globosa</name>
    <dbReference type="NCBI Taxonomy" id="91324"/>
    <lineage>
        <taxon>Eukaryota</taxon>
        <taxon>Sar</taxon>
        <taxon>Rhizaria</taxon>
        <taxon>Cercozoa</taxon>
        <taxon>Chlorarachniophyceae</taxon>
        <taxon>Lotharella</taxon>
    </lineage>
</organism>
<dbReference type="AlphaFoldDB" id="A0A7S4DH47"/>
<evidence type="ECO:0000256" key="1">
    <source>
        <dbReference type="ARBA" id="ARBA00004370"/>
    </source>
</evidence>
<dbReference type="GO" id="GO:0008610">
    <property type="term" value="P:lipid biosynthetic process"/>
    <property type="evidence" value="ECO:0007669"/>
    <property type="project" value="InterPro"/>
</dbReference>
<dbReference type="InterPro" id="IPR050307">
    <property type="entry name" value="Sterol_Desaturase_Related"/>
</dbReference>
<feature type="transmembrane region" description="Helical" evidence="5">
    <location>
        <begin position="149"/>
        <end position="167"/>
    </location>
</feature>
<proteinExistence type="predicted"/>
<dbReference type="GO" id="GO:0005506">
    <property type="term" value="F:iron ion binding"/>
    <property type="evidence" value="ECO:0007669"/>
    <property type="project" value="InterPro"/>
</dbReference>
<dbReference type="GO" id="GO:0016491">
    <property type="term" value="F:oxidoreductase activity"/>
    <property type="evidence" value="ECO:0007669"/>
    <property type="project" value="InterPro"/>
</dbReference>
<evidence type="ECO:0000256" key="4">
    <source>
        <dbReference type="ARBA" id="ARBA00023136"/>
    </source>
</evidence>
<gene>
    <name evidence="7" type="ORF">LGLO00237_LOCUS3604</name>
</gene>
<keyword evidence="4 5" id="KW-0472">Membrane</keyword>
<sequence length="296" mass="34780">MPLTRWRRDPRSQAMAEMLAYNEFREFNRFLNGLIGLNGVASWAEEEYGPELGYYLTLYIRNLVSATIIYYTMGIVWSWMVERSEMVFGMEVFKGGEVKRPGSIQDQMILAQMSLFLYAGLPVFDEFLIEYGCTKVYMSMSEVGGFVPYVFYTIVYFLLVEVGIYWVHRKLHTNEFLYKYIHKLHHKYNTPDYLSPWASIAFNPIDGILQACPYTIVMCFWPCHYITHFVMLFLTAIWATNIHDTLVGDTEPLMGSKYHTVHHTHYNCNYGQYLVLCDYMWGTLRQPAKDKTEKTQ</sequence>
<name>A0A7S4DH47_9EUKA</name>
<evidence type="ECO:0000313" key="7">
    <source>
        <dbReference type="EMBL" id="CAE0649330.1"/>
    </source>
</evidence>
<evidence type="ECO:0000259" key="6">
    <source>
        <dbReference type="Pfam" id="PF04116"/>
    </source>
</evidence>
<keyword evidence="3 5" id="KW-1133">Transmembrane helix</keyword>
<evidence type="ECO:0000256" key="3">
    <source>
        <dbReference type="ARBA" id="ARBA00022989"/>
    </source>
</evidence>
<protein>
    <recommendedName>
        <fullName evidence="6">Fatty acid hydroxylase domain-containing protein</fullName>
    </recommendedName>
</protein>
<dbReference type="PANTHER" id="PTHR11863">
    <property type="entry name" value="STEROL DESATURASE"/>
    <property type="match status" value="1"/>
</dbReference>
<evidence type="ECO:0000256" key="2">
    <source>
        <dbReference type="ARBA" id="ARBA00022692"/>
    </source>
</evidence>
<reference evidence="7" key="1">
    <citation type="submission" date="2021-01" db="EMBL/GenBank/DDBJ databases">
        <authorList>
            <person name="Corre E."/>
            <person name="Pelletier E."/>
            <person name="Niang G."/>
            <person name="Scheremetjew M."/>
            <person name="Finn R."/>
            <person name="Kale V."/>
            <person name="Holt S."/>
            <person name="Cochrane G."/>
            <person name="Meng A."/>
            <person name="Brown T."/>
            <person name="Cohen L."/>
        </authorList>
    </citation>
    <scope>NUCLEOTIDE SEQUENCE</scope>
    <source>
        <strain evidence="7">CCCM811</strain>
    </source>
</reference>
<comment type="subcellular location">
    <subcellularLocation>
        <location evidence="1">Membrane</location>
    </subcellularLocation>
</comment>
<dbReference type="EMBL" id="HBIV01005073">
    <property type="protein sequence ID" value="CAE0649330.1"/>
    <property type="molecule type" value="Transcribed_RNA"/>
</dbReference>
<dbReference type="InterPro" id="IPR006694">
    <property type="entry name" value="Fatty_acid_hydroxylase"/>
</dbReference>